<dbReference type="PANTHER" id="PTHR46386">
    <property type="entry name" value="NUCLEAR BODY PROTEIN SP140"/>
    <property type="match status" value="1"/>
</dbReference>
<dbReference type="SUPFAM" id="SSF63763">
    <property type="entry name" value="SAND domain-like"/>
    <property type="match status" value="1"/>
</dbReference>
<dbReference type="EMBL" id="MU551630">
    <property type="protein sequence ID" value="KAI5621763.1"/>
    <property type="molecule type" value="Genomic_DNA"/>
</dbReference>
<keyword evidence="1" id="KW-0479">Metal-binding</keyword>
<evidence type="ECO:0000256" key="1">
    <source>
        <dbReference type="ARBA" id="ARBA00022723"/>
    </source>
</evidence>
<comment type="caution">
    <text evidence="9">The sequence shown here is derived from an EMBL/GenBank/DDBJ whole genome shotgun (WGS) entry which is preliminary data.</text>
</comment>
<dbReference type="PANTHER" id="PTHR46386:SF1">
    <property type="entry name" value="NUCLEAR BODY PROTEIN SP140-LIKE PROTEIN"/>
    <property type="match status" value="1"/>
</dbReference>
<keyword evidence="4 5" id="KW-0103">Bromodomain</keyword>
<dbReference type="InterPro" id="IPR010919">
    <property type="entry name" value="SAND-like_dom_sf"/>
</dbReference>
<gene>
    <name evidence="9" type="ORF">C0J50_18820</name>
</gene>
<evidence type="ECO:0000256" key="4">
    <source>
        <dbReference type="ARBA" id="ARBA00023117"/>
    </source>
</evidence>
<evidence type="ECO:0000256" key="6">
    <source>
        <dbReference type="PROSITE-ProRule" id="PRU00146"/>
    </source>
</evidence>
<dbReference type="Pfam" id="PF00628">
    <property type="entry name" value="PHD"/>
    <property type="match status" value="1"/>
</dbReference>
<dbReference type="GO" id="GO:0008270">
    <property type="term" value="F:zinc ion binding"/>
    <property type="evidence" value="ECO:0007669"/>
    <property type="project" value="UniProtKB-KW"/>
</dbReference>
<dbReference type="Gene3D" id="1.20.920.10">
    <property type="entry name" value="Bromodomain-like"/>
    <property type="match status" value="1"/>
</dbReference>
<dbReference type="SMART" id="SM00249">
    <property type="entry name" value="PHD"/>
    <property type="match status" value="1"/>
</dbReference>
<dbReference type="PRINTS" id="PR00503">
    <property type="entry name" value="BROMODOMAIN"/>
</dbReference>
<evidence type="ECO:0000259" key="7">
    <source>
        <dbReference type="PROSITE" id="PS50014"/>
    </source>
</evidence>
<dbReference type="SUPFAM" id="SSF57903">
    <property type="entry name" value="FYVE/PHD zinc finger"/>
    <property type="match status" value="1"/>
</dbReference>
<dbReference type="AlphaFoldDB" id="A0AAD5FMX8"/>
<dbReference type="GO" id="GO:0000981">
    <property type="term" value="F:DNA-binding transcription factor activity, RNA polymerase II-specific"/>
    <property type="evidence" value="ECO:0007669"/>
    <property type="project" value="TreeGrafter"/>
</dbReference>
<sequence length="224" mass="26415">GSRTKSIRTERCWFTPEEFIKQEMNLINGHWKKDILCHGRTLNFLVKRDLDNDDVCFICDTDGDENRELVCCDECPRAFHPDCHLPAPPNDSSAWMCTFCVQKSNQQMWKHMSLQDALNSPVNKNIMRCEYLLLCVYKEDTQRVFTDDPVNKVPENRISNPMWLDRVKTKLQRGKYRTVGEFVGDIKLIFQNCQIWNRDNDLAMIGARMSRIFEQKFHAVFKIQ</sequence>
<dbReference type="InterPro" id="IPR043563">
    <property type="entry name" value="Sp110/Sp140/Sp140L-like"/>
</dbReference>
<dbReference type="PROSITE" id="PS50014">
    <property type="entry name" value="BROMODOMAIN_2"/>
    <property type="match status" value="1"/>
</dbReference>
<dbReference type="Gene3D" id="3.30.40.10">
    <property type="entry name" value="Zinc/RING finger domain, C3HC4 (zinc finger)"/>
    <property type="match status" value="1"/>
</dbReference>
<dbReference type="InterPro" id="IPR001487">
    <property type="entry name" value="Bromodomain"/>
</dbReference>
<dbReference type="PROSITE" id="PS01359">
    <property type="entry name" value="ZF_PHD_1"/>
    <property type="match status" value="1"/>
</dbReference>
<dbReference type="InterPro" id="IPR011011">
    <property type="entry name" value="Znf_FYVE_PHD"/>
</dbReference>
<dbReference type="SMART" id="SM00297">
    <property type="entry name" value="BROMO"/>
    <property type="match status" value="1"/>
</dbReference>
<reference evidence="9" key="1">
    <citation type="submission" date="2018-07" db="EMBL/GenBank/DDBJ databases">
        <title>Comparative genomics of catfishes provides insights into carnivory and benthic adaptation.</title>
        <authorList>
            <person name="Zhang Y."/>
            <person name="Wang D."/>
            <person name="Peng Z."/>
            <person name="Zheng S."/>
            <person name="Shao F."/>
            <person name="Tao W."/>
        </authorList>
    </citation>
    <scope>NUCLEOTIDE SEQUENCE</scope>
    <source>
        <strain evidence="9">Chongqing</strain>
    </source>
</reference>
<feature type="non-terminal residue" evidence="9">
    <location>
        <position position="224"/>
    </location>
</feature>
<dbReference type="GO" id="GO:0003677">
    <property type="term" value="F:DNA binding"/>
    <property type="evidence" value="ECO:0007669"/>
    <property type="project" value="InterPro"/>
</dbReference>
<dbReference type="InterPro" id="IPR019786">
    <property type="entry name" value="Zinc_finger_PHD-type_CS"/>
</dbReference>
<evidence type="ECO:0000256" key="5">
    <source>
        <dbReference type="PROSITE-ProRule" id="PRU00035"/>
    </source>
</evidence>
<dbReference type="InterPro" id="IPR019787">
    <property type="entry name" value="Znf_PHD-finger"/>
</dbReference>
<dbReference type="Pfam" id="PF01342">
    <property type="entry name" value="SAND"/>
    <property type="match status" value="1"/>
</dbReference>
<evidence type="ECO:0000259" key="8">
    <source>
        <dbReference type="PROSITE" id="PS50016"/>
    </source>
</evidence>
<dbReference type="PROSITE" id="PS50016">
    <property type="entry name" value="ZF_PHD_2"/>
    <property type="match status" value="1"/>
</dbReference>
<feature type="non-terminal residue" evidence="9">
    <location>
        <position position="1"/>
    </location>
</feature>
<protein>
    <submittedName>
        <fullName evidence="9">Nuclear body protein SP140-like protein</fullName>
    </submittedName>
</protein>
<feature type="domain" description="PHD-type" evidence="8">
    <location>
        <begin position="53"/>
        <end position="103"/>
    </location>
</feature>
<evidence type="ECO:0000313" key="9">
    <source>
        <dbReference type="EMBL" id="KAI5621763.1"/>
    </source>
</evidence>
<dbReference type="InterPro" id="IPR001965">
    <property type="entry name" value="Znf_PHD"/>
</dbReference>
<dbReference type="SUPFAM" id="SSF47370">
    <property type="entry name" value="Bromodomain"/>
    <property type="match status" value="1"/>
</dbReference>
<keyword evidence="3" id="KW-0862">Zinc</keyword>
<dbReference type="InterPro" id="IPR013083">
    <property type="entry name" value="Znf_RING/FYVE/PHD"/>
</dbReference>
<accession>A0AAD5FMX8</accession>
<dbReference type="Pfam" id="PF00439">
    <property type="entry name" value="Bromodomain"/>
    <property type="match status" value="1"/>
</dbReference>
<evidence type="ECO:0000256" key="3">
    <source>
        <dbReference type="ARBA" id="ARBA00022833"/>
    </source>
</evidence>
<feature type="domain" description="Bromo" evidence="7">
    <location>
        <begin position="158"/>
        <end position="204"/>
    </location>
</feature>
<dbReference type="Gene3D" id="3.10.390.10">
    <property type="entry name" value="SAND domain-like"/>
    <property type="match status" value="1"/>
</dbReference>
<dbReference type="GO" id="GO:0005634">
    <property type="term" value="C:nucleus"/>
    <property type="evidence" value="ECO:0007669"/>
    <property type="project" value="TreeGrafter"/>
</dbReference>
<evidence type="ECO:0000256" key="2">
    <source>
        <dbReference type="ARBA" id="ARBA00022771"/>
    </source>
</evidence>
<organism evidence="9 10">
    <name type="scientific">Silurus asotus</name>
    <name type="common">Amur catfish</name>
    <name type="synonym">Parasilurus asotus</name>
    <dbReference type="NCBI Taxonomy" id="30991"/>
    <lineage>
        <taxon>Eukaryota</taxon>
        <taxon>Metazoa</taxon>
        <taxon>Chordata</taxon>
        <taxon>Craniata</taxon>
        <taxon>Vertebrata</taxon>
        <taxon>Euteleostomi</taxon>
        <taxon>Actinopterygii</taxon>
        <taxon>Neopterygii</taxon>
        <taxon>Teleostei</taxon>
        <taxon>Ostariophysi</taxon>
        <taxon>Siluriformes</taxon>
        <taxon>Siluridae</taxon>
        <taxon>Silurus</taxon>
    </lineage>
</organism>
<dbReference type="InterPro" id="IPR000770">
    <property type="entry name" value="SAND_dom"/>
</dbReference>
<dbReference type="Proteomes" id="UP001205998">
    <property type="component" value="Unassembled WGS sequence"/>
</dbReference>
<proteinExistence type="predicted"/>
<keyword evidence="10" id="KW-1185">Reference proteome</keyword>
<evidence type="ECO:0000313" key="10">
    <source>
        <dbReference type="Proteomes" id="UP001205998"/>
    </source>
</evidence>
<name>A0AAD5FMX8_SILAS</name>
<keyword evidence="2 6" id="KW-0863">Zinc-finger</keyword>
<dbReference type="InterPro" id="IPR036427">
    <property type="entry name" value="Bromodomain-like_sf"/>
</dbReference>